<keyword evidence="2" id="KW-0732">Signal</keyword>
<feature type="domain" description="DUF6993" evidence="3">
    <location>
        <begin position="65"/>
        <end position="146"/>
    </location>
</feature>
<reference evidence="4 5" key="1">
    <citation type="submission" date="2020-08" db="EMBL/GenBank/DDBJ databases">
        <title>A Genomic Blueprint of the Chicken Gut Microbiome.</title>
        <authorList>
            <person name="Gilroy R."/>
            <person name="Ravi A."/>
            <person name="Getino M."/>
            <person name="Pursley I."/>
            <person name="Horton D.L."/>
            <person name="Alikhan N.-F."/>
            <person name="Baker D."/>
            <person name="Gharbi K."/>
            <person name="Hall N."/>
            <person name="Watson M."/>
            <person name="Adriaenssens E.M."/>
            <person name="Foster-Nyarko E."/>
            <person name="Jarju S."/>
            <person name="Secka A."/>
            <person name="Antonio M."/>
            <person name="Oren A."/>
            <person name="Chaudhuri R."/>
            <person name="La Ragione R.M."/>
            <person name="Hildebrand F."/>
            <person name="Pallen M.J."/>
        </authorList>
    </citation>
    <scope>NUCLEOTIDE SEQUENCE [LARGE SCALE GENOMIC DNA]</scope>
    <source>
        <strain evidence="4 5">Sa2CUA1</strain>
    </source>
</reference>
<evidence type="ECO:0000313" key="5">
    <source>
        <dbReference type="Proteomes" id="UP000609874"/>
    </source>
</evidence>
<name>A0ABR8UP82_9MICC</name>
<dbReference type="InterPro" id="IPR054262">
    <property type="entry name" value="DUF6993"/>
</dbReference>
<gene>
    <name evidence="4" type="ORF">H9639_03675</name>
</gene>
<feature type="chain" id="PRO_5046697670" description="DUF6993 domain-containing protein" evidence="2">
    <location>
        <begin position="26"/>
        <end position="148"/>
    </location>
</feature>
<evidence type="ECO:0000256" key="2">
    <source>
        <dbReference type="SAM" id="SignalP"/>
    </source>
</evidence>
<comment type="caution">
    <text evidence="4">The sequence shown here is derived from an EMBL/GenBank/DDBJ whole genome shotgun (WGS) entry which is preliminary data.</text>
</comment>
<evidence type="ECO:0000313" key="4">
    <source>
        <dbReference type="EMBL" id="MBD7994392.1"/>
    </source>
</evidence>
<evidence type="ECO:0000259" key="3">
    <source>
        <dbReference type="Pfam" id="PF22504"/>
    </source>
</evidence>
<protein>
    <recommendedName>
        <fullName evidence="3">DUF6993 domain-containing protein</fullName>
    </recommendedName>
</protein>
<sequence>MPRPVHFAGVAALACLVLGLSGCSAADPAAQGQQPAPAESSSGEAQAGPAASRIPEADAVETQLAALAAQAPKPSRDAVRDAYAAAGFAPESIEVSQDITPTGLAVDSIVAGAPVAGECVVGEVRSGAVTVTVVPALASGQCLIGDDR</sequence>
<dbReference type="EMBL" id="JACSQD010000001">
    <property type="protein sequence ID" value="MBD7994392.1"/>
    <property type="molecule type" value="Genomic_DNA"/>
</dbReference>
<dbReference type="Pfam" id="PF22504">
    <property type="entry name" value="DUF6993"/>
    <property type="match status" value="1"/>
</dbReference>
<dbReference type="PROSITE" id="PS51257">
    <property type="entry name" value="PROKAR_LIPOPROTEIN"/>
    <property type="match status" value="1"/>
</dbReference>
<evidence type="ECO:0000256" key="1">
    <source>
        <dbReference type="SAM" id="MobiDB-lite"/>
    </source>
</evidence>
<accession>A0ABR8UP82</accession>
<keyword evidence="5" id="KW-1185">Reference proteome</keyword>
<feature type="signal peptide" evidence="2">
    <location>
        <begin position="1"/>
        <end position="25"/>
    </location>
</feature>
<feature type="region of interest" description="Disordered" evidence="1">
    <location>
        <begin position="28"/>
        <end position="54"/>
    </location>
</feature>
<dbReference type="Proteomes" id="UP000609874">
    <property type="component" value="Unassembled WGS sequence"/>
</dbReference>
<proteinExistence type="predicted"/>
<organism evidence="4 5">
    <name type="scientific">Arthrobacter gallicola</name>
    <dbReference type="NCBI Taxonomy" id="2762225"/>
    <lineage>
        <taxon>Bacteria</taxon>
        <taxon>Bacillati</taxon>
        <taxon>Actinomycetota</taxon>
        <taxon>Actinomycetes</taxon>
        <taxon>Micrococcales</taxon>
        <taxon>Micrococcaceae</taxon>
        <taxon>Arthrobacter</taxon>
    </lineage>
</organism>
<feature type="compositionally biased region" description="Low complexity" evidence="1">
    <location>
        <begin position="28"/>
        <end position="38"/>
    </location>
</feature>